<keyword evidence="4 6" id="KW-0520">NAD</keyword>
<dbReference type="GO" id="GO:0016652">
    <property type="term" value="F:oxidoreductase activity, acting on NAD(P)H as acceptor"/>
    <property type="evidence" value="ECO:0007669"/>
    <property type="project" value="UniProtKB-UniRule"/>
</dbReference>
<comment type="caution">
    <text evidence="6">Lacks conserved residue(s) required for the propagation of feature annotation.</text>
</comment>
<dbReference type="Pfam" id="PF02525">
    <property type="entry name" value="Flavodoxin_2"/>
    <property type="match status" value="1"/>
</dbReference>
<dbReference type="Proteomes" id="UP000094379">
    <property type="component" value="Unassembled WGS sequence"/>
</dbReference>
<dbReference type="STRING" id="291169.A9E74_00761"/>
<evidence type="ECO:0000256" key="3">
    <source>
        <dbReference type="ARBA" id="ARBA00023002"/>
    </source>
</evidence>
<evidence type="ECO:0000259" key="7">
    <source>
        <dbReference type="Pfam" id="PF02525"/>
    </source>
</evidence>
<evidence type="ECO:0000256" key="6">
    <source>
        <dbReference type="HAMAP-Rule" id="MF_01216"/>
    </source>
</evidence>
<dbReference type="SUPFAM" id="SSF52218">
    <property type="entry name" value="Flavoproteins"/>
    <property type="match status" value="1"/>
</dbReference>
<keyword evidence="2 6" id="KW-0288">FMN</keyword>
<dbReference type="PANTHER" id="PTHR43741:SF4">
    <property type="entry name" value="FMN-DEPENDENT NADH:QUINONE OXIDOREDUCTASE"/>
    <property type="match status" value="1"/>
</dbReference>
<dbReference type="AlphaFoldDB" id="A0A1E3GWD6"/>
<comment type="function">
    <text evidence="6">Quinone reductase that provides resistance to thiol-specific stress caused by electrophilic quinones.</text>
</comment>
<dbReference type="EC" id="1.6.5.-" evidence="6"/>
<dbReference type="InterPro" id="IPR023048">
    <property type="entry name" value="NADH:quinone_OxRdtase_FMN_depd"/>
</dbReference>
<dbReference type="InterPro" id="IPR050104">
    <property type="entry name" value="FMN-dep_NADH:Q_OxRdtase_AzoR1"/>
</dbReference>
<dbReference type="Gene3D" id="3.40.50.360">
    <property type="match status" value="1"/>
</dbReference>
<dbReference type="InterPro" id="IPR029039">
    <property type="entry name" value="Flavoprotein-like_sf"/>
</dbReference>
<reference evidence="8 9" key="1">
    <citation type="submission" date="2016-07" db="EMBL/GenBank/DDBJ databases">
        <title>Draft Genome Sequence of Methylophaga muralis Bur 1.</title>
        <authorList>
            <person name="Vasilenko O.V."/>
            <person name="Doronina N.V."/>
            <person name="Shmareva M.N."/>
            <person name="Tarlachkov S.V."/>
            <person name="Mustakhimov I."/>
            <person name="Trotsenko Y.A."/>
        </authorList>
    </citation>
    <scope>NUCLEOTIDE SEQUENCE [LARGE SCALE GENOMIC DNA]</scope>
    <source>
        <strain evidence="8 9">Bur 1</strain>
    </source>
</reference>
<accession>A0A1E3GWD6</accession>
<evidence type="ECO:0000256" key="5">
    <source>
        <dbReference type="ARBA" id="ARBA00048542"/>
    </source>
</evidence>
<comment type="function">
    <text evidence="6">Also exhibits azoreductase activity. Catalyzes the reductive cleavage of the azo bond in aromatic azo compounds to the corresponding amines.</text>
</comment>
<evidence type="ECO:0000313" key="8">
    <source>
        <dbReference type="EMBL" id="ODN67651.1"/>
    </source>
</evidence>
<evidence type="ECO:0000313" key="9">
    <source>
        <dbReference type="Proteomes" id="UP000094379"/>
    </source>
</evidence>
<dbReference type="HAMAP" id="MF_01216">
    <property type="entry name" value="Azoreductase_type1"/>
    <property type="match status" value="1"/>
</dbReference>
<evidence type="ECO:0000256" key="4">
    <source>
        <dbReference type="ARBA" id="ARBA00023027"/>
    </source>
</evidence>
<dbReference type="InterPro" id="IPR003680">
    <property type="entry name" value="Flavodoxin_fold"/>
</dbReference>
<keyword evidence="9" id="KW-1185">Reference proteome</keyword>
<feature type="domain" description="Flavodoxin-like fold" evidence="7">
    <location>
        <begin position="5"/>
        <end position="188"/>
    </location>
</feature>
<evidence type="ECO:0000256" key="1">
    <source>
        <dbReference type="ARBA" id="ARBA00022630"/>
    </source>
</evidence>
<name>A0A1E3GWD6_9GAMM</name>
<comment type="catalytic activity">
    <reaction evidence="6">
        <text>2 a quinone + NADH + H(+) = 2 a 1,4-benzosemiquinone + NAD(+)</text>
        <dbReference type="Rhea" id="RHEA:65952"/>
        <dbReference type="ChEBI" id="CHEBI:15378"/>
        <dbReference type="ChEBI" id="CHEBI:57540"/>
        <dbReference type="ChEBI" id="CHEBI:57945"/>
        <dbReference type="ChEBI" id="CHEBI:132124"/>
        <dbReference type="ChEBI" id="CHEBI:134225"/>
    </reaction>
</comment>
<dbReference type="PANTHER" id="PTHR43741">
    <property type="entry name" value="FMN-DEPENDENT NADH-AZOREDUCTASE 1"/>
    <property type="match status" value="1"/>
</dbReference>
<comment type="subunit">
    <text evidence="6">Homodimer.</text>
</comment>
<comment type="similarity">
    <text evidence="6">Belongs to the azoreductase type 1 family.</text>
</comment>
<sequence length="193" mass="21377">MQKLNVLHINASGRYDGSLTRTVSTQLTEILANQHDVTLQQRDVAAGLPFINEEWINSNFTDPADRSEAQKNVLALSDQLINEVKAADVMVLAVPIYNFGIPAVLKAWIDLVARARETFRYTENGPVGLLENKKVYLVMASGGVPLESDVDFASQYLKFFMQFIGISDVTLVNANHYFEQPDSSEKLAAVITA</sequence>
<dbReference type="GO" id="GO:0010181">
    <property type="term" value="F:FMN binding"/>
    <property type="evidence" value="ECO:0007669"/>
    <property type="project" value="UniProtKB-UniRule"/>
</dbReference>
<feature type="binding site" evidence="6">
    <location>
        <position position="12"/>
    </location>
    <ligand>
        <name>FMN</name>
        <dbReference type="ChEBI" id="CHEBI:58210"/>
    </ligand>
</feature>
<comment type="catalytic activity">
    <reaction evidence="5">
        <text>N,N-dimethyl-1,4-phenylenediamine + anthranilate + 2 NAD(+) = 2-(4-dimethylaminophenyl)diazenylbenzoate + 2 NADH + 2 H(+)</text>
        <dbReference type="Rhea" id="RHEA:55872"/>
        <dbReference type="ChEBI" id="CHEBI:15378"/>
        <dbReference type="ChEBI" id="CHEBI:15783"/>
        <dbReference type="ChEBI" id="CHEBI:16567"/>
        <dbReference type="ChEBI" id="CHEBI:57540"/>
        <dbReference type="ChEBI" id="CHEBI:57945"/>
        <dbReference type="ChEBI" id="CHEBI:71579"/>
        <dbReference type="EC" id="1.7.1.17"/>
    </reaction>
    <physiologicalReaction direction="right-to-left" evidence="5">
        <dbReference type="Rhea" id="RHEA:55874"/>
    </physiologicalReaction>
</comment>
<dbReference type="EC" id="1.7.1.17" evidence="6"/>
<dbReference type="PATRIC" id="fig|291169.3.peg.762"/>
<keyword evidence="1 6" id="KW-0285">Flavoprotein</keyword>
<protein>
    <recommendedName>
        <fullName evidence="6">FMN dependent NADH:quinone oxidoreductase</fullName>
        <ecNumber evidence="6">1.6.5.-</ecNumber>
    </recommendedName>
    <alternativeName>
        <fullName evidence="6">Azo-dye reductase</fullName>
    </alternativeName>
    <alternativeName>
        <fullName evidence="6">FMN-dependent NADH-azo compound oxidoreductase</fullName>
    </alternativeName>
    <alternativeName>
        <fullName evidence="6">FMN-dependent NADH-azoreductase</fullName>
        <ecNumber evidence="6">1.7.1.17</ecNumber>
    </alternativeName>
</protein>
<organism evidence="8 9">
    <name type="scientific">Methylophaga muralis</name>
    <dbReference type="NCBI Taxonomy" id="291169"/>
    <lineage>
        <taxon>Bacteria</taxon>
        <taxon>Pseudomonadati</taxon>
        <taxon>Pseudomonadota</taxon>
        <taxon>Gammaproteobacteria</taxon>
        <taxon>Thiotrichales</taxon>
        <taxon>Piscirickettsiaceae</taxon>
        <taxon>Methylophaga</taxon>
    </lineage>
</organism>
<evidence type="ECO:0000256" key="2">
    <source>
        <dbReference type="ARBA" id="ARBA00022643"/>
    </source>
</evidence>
<dbReference type="GO" id="GO:0016655">
    <property type="term" value="F:oxidoreductase activity, acting on NAD(P)H, quinone or similar compound as acceptor"/>
    <property type="evidence" value="ECO:0007669"/>
    <property type="project" value="InterPro"/>
</dbReference>
<keyword evidence="3 6" id="KW-0560">Oxidoreductase</keyword>
<comment type="caution">
    <text evidence="8">The sequence shown here is derived from an EMBL/GenBank/DDBJ whole genome shotgun (WGS) entry which is preliminary data.</text>
</comment>
<dbReference type="EMBL" id="MCRI01000004">
    <property type="protein sequence ID" value="ODN67651.1"/>
    <property type="molecule type" value="Genomic_DNA"/>
</dbReference>
<gene>
    <name evidence="8" type="primary">azoR_1</name>
    <name evidence="6" type="synonym">azoR</name>
    <name evidence="8" type="ORF">A9E74_00761</name>
</gene>
<comment type="cofactor">
    <cofactor evidence="6">
        <name>FMN</name>
        <dbReference type="ChEBI" id="CHEBI:58210"/>
    </cofactor>
    <text evidence="6">Binds 1 FMN per subunit.</text>
</comment>
<dbReference type="GO" id="GO:0009055">
    <property type="term" value="F:electron transfer activity"/>
    <property type="evidence" value="ECO:0007669"/>
    <property type="project" value="UniProtKB-UniRule"/>
</dbReference>
<proteinExistence type="inferred from homology"/>